<dbReference type="PRINTS" id="PR00019">
    <property type="entry name" value="LEURICHRPT"/>
</dbReference>
<evidence type="ECO:0000256" key="10">
    <source>
        <dbReference type="SAM" id="Phobius"/>
    </source>
</evidence>
<dbReference type="OrthoDB" id="1938319at2759"/>
<dbReference type="GO" id="GO:0006952">
    <property type="term" value="P:defense response"/>
    <property type="evidence" value="ECO:0007669"/>
    <property type="project" value="UniProtKB-ARBA"/>
</dbReference>
<dbReference type="InterPro" id="IPR032675">
    <property type="entry name" value="LRR_dom_sf"/>
</dbReference>
<dbReference type="EMBL" id="HG751452">
    <property type="protein sequence ID" value="CDP22219.1"/>
    <property type="molecule type" value="Genomic_DNA"/>
</dbReference>
<dbReference type="Pfam" id="PF13855">
    <property type="entry name" value="LRR_8"/>
    <property type="match status" value="1"/>
</dbReference>
<dbReference type="Gene3D" id="3.80.10.10">
    <property type="entry name" value="Ribonuclease Inhibitor"/>
    <property type="match status" value="1"/>
</dbReference>
<keyword evidence="4" id="KW-0677">Repeat</keyword>
<sequence length="316" mass="34734">MGLTGTIPRLLGNLSFLVTLDLSGNKFQGSLPQEIVYLHRLRVINLSFNNFTGQIPSWFSFLTCLKYLNLKKNNFTRLIPHSLFNLLKLENLILSSNSIQGIIPEEIGNLHSLKYVDIETNQLNDSIPSSVFNISTPETIALGHSPFGNLPTDVCLNLTKLKKLSLSSNKLSGQIPSSLSRFHCIFTGSIPKAVGALCNLNIPSSTGDHKSTRKKTSHVIFITSGIGAALMAITLTIVFLMYRNKTEVGRTEGILEIRTVQRISYYELLQATHGYEESNLLGTGSCGSVYKGILKDGMLVAVKMLNLQVKISLGSF</sequence>
<dbReference type="AlphaFoldDB" id="A0A068VNR4"/>
<dbReference type="SUPFAM" id="SSF52058">
    <property type="entry name" value="L domain-like"/>
    <property type="match status" value="1"/>
</dbReference>
<organism evidence="11 12">
    <name type="scientific">Coffea canephora</name>
    <name type="common">Robusta coffee</name>
    <dbReference type="NCBI Taxonomy" id="49390"/>
    <lineage>
        <taxon>Eukaryota</taxon>
        <taxon>Viridiplantae</taxon>
        <taxon>Streptophyta</taxon>
        <taxon>Embryophyta</taxon>
        <taxon>Tracheophyta</taxon>
        <taxon>Spermatophyta</taxon>
        <taxon>Magnoliopsida</taxon>
        <taxon>eudicotyledons</taxon>
        <taxon>Gunneridae</taxon>
        <taxon>Pentapetalae</taxon>
        <taxon>asterids</taxon>
        <taxon>lamiids</taxon>
        <taxon>Gentianales</taxon>
        <taxon>Rubiaceae</taxon>
        <taxon>Ixoroideae</taxon>
        <taxon>Gardenieae complex</taxon>
        <taxon>Bertiereae - Coffeeae clade</taxon>
        <taxon>Coffeeae</taxon>
        <taxon>Coffea</taxon>
    </lineage>
</organism>
<name>A0A068VNR4_COFCA</name>
<dbReference type="PANTHER" id="PTHR48053">
    <property type="entry name" value="LEUCINE RICH REPEAT FAMILY PROTEIN, EXPRESSED"/>
    <property type="match status" value="1"/>
</dbReference>
<keyword evidence="5" id="KW-0547">Nucleotide-binding</keyword>
<protein>
    <submittedName>
        <fullName evidence="11">DH200=94 genomic scaffold, scaffold_12368</fullName>
    </submittedName>
</protein>
<accession>A0A068VNR4</accession>
<evidence type="ECO:0000256" key="1">
    <source>
        <dbReference type="ARBA" id="ARBA00004479"/>
    </source>
</evidence>
<dbReference type="PhylomeDB" id="A0A068VNR4"/>
<comment type="subcellular location">
    <subcellularLocation>
        <location evidence="1">Membrane</location>
        <topology evidence="1">Single-pass type I membrane protein</topology>
    </subcellularLocation>
</comment>
<dbReference type="GO" id="GO:0005524">
    <property type="term" value="F:ATP binding"/>
    <property type="evidence" value="ECO:0007669"/>
    <property type="project" value="UniProtKB-KW"/>
</dbReference>
<keyword evidence="2" id="KW-0433">Leucine-rich repeat</keyword>
<dbReference type="InParanoid" id="A0A068VNR4"/>
<dbReference type="SMART" id="SM00369">
    <property type="entry name" value="LRR_TYP"/>
    <property type="match status" value="5"/>
</dbReference>
<dbReference type="Gene3D" id="3.30.200.20">
    <property type="entry name" value="Phosphorylase Kinase, domain 1"/>
    <property type="match status" value="1"/>
</dbReference>
<dbReference type="GO" id="GO:0051707">
    <property type="term" value="P:response to other organism"/>
    <property type="evidence" value="ECO:0007669"/>
    <property type="project" value="UniProtKB-ARBA"/>
</dbReference>
<dbReference type="InterPro" id="IPR003591">
    <property type="entry name" value="Leu-rich_rpt_typical-subtyp"/>
</dbReference>
<keyword evidence="7 10" id="KW-0472">Membrane</keyword>
<keyword evidence="10" id="KW-1133">Transmembrane helix</keyword>
<evidence type="ECO:0000256" key="6">
    <source>
        <dbReference type="ARBA" id="ARBA00022840"/>
    </source>
</evidence>
<dbReference type="Proteomes" id="UP000295252">
    <property type="component" value="Unassembled WGS sequence"/>
</dbReference>
<evidence type="ECO:0000256" key="7">
    <source>
        <dbReference type="ARBA" id="ARBA00023136"/>
    </source>
</evidence>
<evidence type="ECO:0000256" key="4">
    <source>
        <dbReference type="ARBA" id="ARBA00022737"/>
    </source>
</evidence>
<keyword evidence="8" id="KW-0675">Receptor</keyword>
<evidence type="ECO:0000256" key="3">
    <source>
        <dbReference type="ARBA" id="ARBA00022729"/>
    </source>
</evidence>
<dbReference type="PANTHER" id="PTHR48053:SF32">
    <property type="entry name" value="LEUCINE RICH REPEAT FAMILY PROTEIN, EXPRESSED"/>
    <property type="match status" value="1"/>
</dbReference>
<dbReference type="SUPFAM" id="SSF56112">
    <property type="entry name" value="Protein kinase-like (PK-like)"/>
    <property type="match status" value="1"/>
</dbReference>
<keyword evidence="9" id="KW-0325">Glycoprotein</keyword>
<evidence type="ECO:0000256" key="2">
    <source>
        <dbReference type="ARBA" id="ARBA00022614"/>
    </source>
</evidence>
<dbReference type="Pfam" id="PF00560">
    <property type="entry name" value="LRR_1"/>
    <property type="match status" value="2"/>
</dbReference>
<dbReference type="GO" id="GO:0016020">
    <property type="term" value="C:membrane"/>
    <property type="evidence" value="ECO:0007669"/>
    <property type="project" value="UniProtKB-SubCell"/>
</dbReference>
<proteinExistence type="predicted"/>
<feature type="transmembrane region" description="Helical" evidence="10">
    <location>
        <begin position="219"/>
        <end position="242"/>
    </location>
</feature>
<dbReference type="InterPro" id="IPR051716">
    <property type="entry name" value="Plant_RL_S/T_kinase"/>
</dbReference>
<keyword evidence="12" id="KW-1185">Reference proteome</keyword>
<dbReference type="InterPro" id="IPR001611">
    <property type="entry name" value="Leu-rich_rpt"/>
</dbReference>
<dbReference type="Gramene" id="CDP22219">
    <property type="protein sequence ID" value="CDP22219"/>
    <property type="gene ID" value="GSCOC_T00002541001"/>
</dbReference>
<keyword evidence="6" id="KW-0067">ATP-binding</keyword>
<evidence type="ECO:0000256" key="5">
    <source>
        <dbReference type="ARBA" id="ARBA00022741"/>
    </source>
</evidence>
<keyword evidence="3" id="KW-0732">Signal</keyword>
<feature type="non-terminal residue" evidence="11">
    <location>
        <position position="316"/>
    </location>
</feature>
<evidence type="ECO:0000256" key="8">
    <source>
        <dbReference type="ARBA" id="ARBA00023170"/>
    </source>
</evidence>
<reference evidence="12" key="1">
    <citation type="journal article" date="2014" name="Science">
        <title>The coffee genome provides insight into the convergent evolution of caffeine biosynthesis.</title>
        <authorList>
            <person name="Denoeud F."/>
            <person name="Carretero-Paulet L."/>
            <person name="Dereeper A."/>
            <person name="Droc G."/>
            <person name="Guyot R."/>
            <person name="Pietrella M."/>
            <person name="Zheng C."/>
            <person name="Alberti A."/>
            <person name="Anthony F."/>
            <person name="Aprea G."/>
            <person name="Aury J.M."/>
            <person name="Bento P."/>
            <person name="Bernard M."/>
            <person name="Bocs S."/>
            <person name="Campa C."/>
            <person name="Cenci A."/>
            <person name="Combes M.C."/>
            <person name="Crouzillat D."/>
            <person name="Da Silva C."/>
            <person name="Daddiego L."/>
            <person name="De Bellis F."/>
            <person name="Dussert S."/>
            <person name="Garsmeur O."/>
            <person name="Gayraud T."/>
            <person name="Guignon V."/>
            <person name="Jahn K."/>
            <person name="Jamilloux V."/>
            <person name="Joet T."/>
            <person name="Labadie K."/>
            <person name="Lan T."/>
            <person name="Leclercq J."/>
            <person name="Lepelley M."/>
            <person name="Leroy T."/>
            <person name="Li L.T."/>
            <person name="Librado P."/>
            <person name="Lopez L."/>
            <person name="Munoz A."/>
            <person name="Noel B."/>
            <person name="Pallavicini A."/>
            <person name="Perrotta G."/>
            <person name="Poncet V."/>
            <person name="Pot D."/>
            <person name="Priyono X."/>
            <person name="Rigoreau M."/>
            <person name="Rouard M."/>
            <person name="Rozas J."/>
            <person name="Tranchant-Dubreuil C."/>
            <person name="VanBuren R."/>
            <person name="Zhang Q."/>
            <person name="Andrade A.C."/>
            <person name="Argout X."/>
            <person name="Bertrand B."/>
            <person name="de Kochko A."/>
            <person name="Graziosi G."/>
            <person name="Henry R.J."/>
            <person name="Jayarama X."/>
            <person name="Ming R."/>
            <person name="Nagai C."/>
            <person name="Rounsley S."/>
            <person name="Sankoff D."/>
            <person name="Giuliano G."/>
            <person name="Albert V.A."/>
            <person name="Wincker P."/>
            <person name="Lashermes P."/>
        </authorList>
    </citation>
    <scope>NUCLEOTIDE SEQUENCE [LARGE SCALE GENOMIC DNA]</scope>
    <source>
        <strain evidence="12">cv. DH200-94</strain>
    </source>
</reference>
<dbReference type="InterPro" id="IPR011009">
    <property type="entry name" value="Kinase-like_dom_sf"/>
</dbReference>
<evidence type="ECO:0000313" key="12">
    <source>
        <dbReference type="Proteomes" id="UP000295252"/>
    </source>
</evidence>
<gene>
    <name evidence="11" type="ORF">GSCOC_T00002541001</name>
</gene>
<keyword evidence="10" id="KW-0812">Transmembrane</keyword>
<dbReference type="FunFam" id="3.80.10.10:FF:000041">
    <property type="entry name" value="LRR receptor-like serine/threonine-protein kinase ERECTA"/>
    <property type="match status" value="1"/>
</dbReference>
<evidence type="ECO:0000256" key="9">
    <source>
        <dbReference type="ARBA" id="ARBA00023180"/>
    </source>
</evidence>
<evidence type="ECO:0000313" key="11">
    <source>
        <dbReference type="EMBL" id="CDP22219.1"/>
    </source>
</evidence>